<name>A0A1M6AR91_BUTFI</name>
<proteinExistence type="predicted"/>
<dbReference type="RefSeq" id="WP_073388966.1">
    <property type="nucleotide sequence ID" value="NZ_FQXK01000028.1"/>
</dbReference>
<dbReference type="STRING" id="1121131.SAMN02745229_03010"/>
<accession>A0A1M6AR91</accession>
<organism evidence="2 3">
    <name type="scientific">Butyrivibrio fibrisolvens DSM 3071</name>
    <dbReference type="NCBI Taxonomy" id="1121131"/>
    <lineage>
        <taxon>Bacteria</taxon>
        <taxon>Bacillati</taxon>
        <taxon>Bacillota</taxon>
        <taxon>Clostridia</taxon>
        <taxon>Lachnospirales</taxon>
        <taxon>Lachnospiraceae</taxon>
        <taxon>Butyrivibrio</taxon>
    </lineage>
</organism>
<keyword evidence="1" id="KW-0812">Transmembrane</keyword>
<dbReference type="AlphaFoldDB" id="A0A1M6AR91"/>
<keyword evidence="1" id="KW-1133">Transmembrane helix</keyword>
<protein>
    <submittedName>
        <fullName evidence="2">Uncharacterized protein</fullName>
    </submittedName>
</protein>
<dbReference type="GeneID" id="89510984"/>
<evidence type="ECO:0000256" key="1">
    <source>
        <dbReference type="SAM" id="Phobius"/>
    </source>
</evidence>
<sequence>MNTMKQSRKNLKASLVIFLNTGTLIFGIIFLMMGFAMLFTVPEFGCFEMAFSMLFFVKYAKTCQAIDYIQEYGPLMVNHPEYSTWDYCKGVHRDREVVIKQINAMAKRKMIFGAFDVSCNYFRFDEDFDLRSLMVKKGWTSALF</sequence>
<dbReference type="Proteomes" id="UP000184278">
    <property type="component" value="Unassembled WGS sequence"/>
</dbReference>
<reference evidence="3" key="1">
    <citation type="submission" date="2016-11" db="EMBL/GenBank/DDBJ databases">
        <authorList>
            <person name="Varghese N."/>
            <person name="Submissions S."/>
        </authorList>
    </citation>
    <scope>NUCLEOTIDE SEQUENCE [LARGE SCALE GENOMIC DNA]</scope>
    <source>
        <strain evidence="3">DSM 3071</strain>
    </source>
</reference>
<keyword evidence="3" id="KW-1185">Reference proteome</keyword>
<evidence type="ECO:0000313" key="3">
    <source>
        <dbReference type="Proteomes" id="UP000184278"/>
    </source>
</evidence>
<evidence type="ECO:0000313" key="2">
    <source>
        <dbReference type="EMBL" id="SHI39049.1"/>
    </source>
</evidence>
<gene>
    <name evidence="2" type="ORF">SAMN02745229_03010</name>
</gene>
<dbReference type="EMBL" id="FQXK01000028">
    <property type="protein sequence ID" value="SHI39049.1"/>
    <property type="molecule type" value="Genomic_DNA"/>
</dbReference>
<feature type="transmembrane region" description="Helical" evidence="1">
    <location>
        <begin position="12"/>
        <end position="39"/>
    </location>
</feature>
<keyword evidence="1" id="KW-0472">Membrane</keyword>
<dbReference type="OrthoDB" id="2058400at2"/>